<proteinExistence type="predicted"/>
<dbReference type="EMBL" id="AZHF01000029">
    <property type="protein sequence ID" value="OAA57838.1"/>
    <property type="molecule type" value="Genomic_DNA"/>
</dbReference>
<organism evidence="2 3">
    <name type="scientific">Akanthomyces lecanii RCEF 1005</name>
    <dbReference type="NCBI Taxonomy" id="1081108"/>
    <lineage>
        <taxon>Eukaryota</taxon>
        <taxon>Fungi</taxon>
        <taxon>Dikarya</taxon>
        <taxon>Ascomycota</taxon>
        <taxon>Pezizomycotina</taxon>
        <taxon>Sordariomycetes</taxon>
        <taxon>Hypocreomycetidae</taxon>
        <taxon>Hypocreales</taxon>
        <taxon>Cordycipitaceae</taxon>
        <taxon>Akanthomyces</taxon>
        <taxon>Cordyceps confragosa</taxon>
    </lineage>
</organism>
<evidence type="ECO:0000256" key="1">
    <source>
        <dbReference type="SAM" id="MobiDB-lite"/>
    </source>
</evidence>
<protein>
    <submittedName>
        <fullName evidence="2">Uncharacterized protein</fullName>
    </submittedName>
</protein>
<comment type="caution">
    <text evidence="2">The sequence shown here is derived from an EMBL/GenBank/DDBJ whole genome shotgun (WGS) entry which is preliminary data.</text>
</comment>
<feature type="region of interest" description="Disordered" evidence="1">
    <location>
        <begin position="16"/>
        <end position="48"/>
    </location>
</feature>
<feature type="compositionally biased region" description="Basic and acidic residues" evidence="1">
    <location>
        <begin position="32"/>
        <end position="43"/>
    </location>
</feature>
<evidence type="ECO:0000313" key="3">
    <source>
        <dbReference type="Proteomes" id="UP000076881"/>
    </source>
</evidence>
<name>A0A167QPV5_CORDF</name>
<dbReference type="AlphaFoldDB" id="A0A167QPV5"/>
<gene>
    <name evidence="2" type="ORF">LEL_10910</name>
</gene>
<reference evidence="2 3" key="1">
    <citation type="journal article" date="2016" name="Genome Biol. Evol.">
        <title>Divergent and convergent evolution of fungal pathogenicity.</title>
        <authorList>
            <person name="Shang Y."/>
            <person name="Xiao G."/>
            <person name="Zheng P."/>
            <person name="Cen K."/>
            <person name="Zhan S."/>
            <person name="Wang C."/>
        </authorList>
    </citation>
    <scope>NUCLEOTIDE SEQUENCE [LARGE SCALE GENOMIC DNA]</scope>
    <source>
        <strain evidence="2 3">RCEF 1005</strain>
    </source>
</reference>
<accession>A0A167QPV5</accession>
<evidence type="ECO:0000313" key="2">
    <source>
        <dbReference type="EMBL" id="OAA57838.1"/>
    </source>
</evidence>
<keyword evidence="3" id="KW-1185">Reference proteome</keyword>
<sequence length="197" mass="21567">MAHLVQNSPKMCTAWGDAESDCKQSNRLGGQGERDAKANHADDGDGGEADVLADDDVERQHALVGGRLSEEGDEDKDVVNVGGGNKEQTGLQAVHWTSTNKVTTTTTRVIHFDPPLIDRFALLVLSDLYLHSIQNVRTPPYTHTVPETKSLRQCGSSSHNLENCNVNKKYVGATADMVQDPKNTSPFRNALRKPRTF</sequence>
<dbReference type="Proteomes" id="UP000076881">
    <property type="component" value="Unassembled WGS sequence"/>
</dbReference>
<feature type="region of interest" description="Disordered" evidence="1">
    <location>
        <begin position="67"/>
        <end position="86"/>
    </location>
</feature>